<gene>
    <name evidence="1" type="ORF">GCM10012284_29070</name>
</gene>
<evidence type="ECO:0000313" key="1">
    <source>
        <dbReference type="EMBL" id="GGK93307.1"/>
    </source>
</evidence>
<proteinExistence type="predicted"/>
<keyword evidence="2" id="KW-1185">Reference proteome</keyword>
<dbReference type="AlphaFoldDB" id="A0A8J3BZE9"/>
<sequence>MAAATPYGPGACRAERPLTESTRGTCAPTWAHYIGEPRYPHPVRKPVENFCTGPVSRETSRRDGECPRIYPQAQQAHDMVFHVKLGRLWITPVDNFTPS</sequence>
<dbReference type="EMBL" id="BMMX01000011">
    <property type="protein sequence ID" value="GGK93307.1"/>
    <property type="molecule type" value="Genomic_DNA"/>
</dbReference>
<evidence type="ECO:0000313" key="2">
    <source>
        <dbReference type="Proteomes" id="UP000656042"/>
    </source>
</evidence>
<reference evidence="1" key="2">
    <citation type="submission" date="2020-09" db="EMBL/GenBank/DDBJ databases">
        <authorList>
            <person name="Sun Q."/>
            <person name="Zhou Y."/>
        </authorList>
    </citation>
    <scope>NUCLEOTIDE SEQUENCE</scope>
    <source>
        <strain evidence="1">CGMCC 4.7299</strain>
    </source>
</reference>
<organism evidence="1 2">
    <name type="scientific">Mangrovihabitans endophyticus</name>
    <dbReference type="NCBI Taxonomy" id="1751298"/>
    <lineage>
        <taxon>Bacteria</taxon>
        <taxon>Bacillati</taxon>
        <taxon>Actinomycetota</taxon>
        <taxon>Actinomycetes</taxon>
        <taxon>Micromonosporales</taxon>
        <taxon>Micromonosporaceae</taxon>
        <taxon>Mangrovihabitans</taxon>
    </lineage>
</organism>
<comment type="caution">
    <text evidence="1">The sequence shown here is derived from an EMBL/GenBank/DDBJ whole genome shotgun (WGS) entry which is preliminary data.</text>
</comment>
<reference evidence="1" key="1">
    <citation type="journal article" date="2014" name="Int. J. Syst. Evol. Microbiol.">
        <title>Complete genome sequence of Corynebacterium casei LMG S-19264T (=DSM 44701T), isolated from a smear-ripened cheese.</title>
        <authorList>
            <consortium name="US DOE Joint Genome Institute (JGI-PGF)"/>
            <person name="Walter F."/>
            <person name="Albersmeier A."/>
            <person name="Kalinowski J."/>
            <person name="Ruckert C."/>
        </authorList>
    </citation>
    <scope>NUCLEOTIDE SEQUENCE</scope>
    <source>
        <strain evidence="1">CGMCC 4.7299</strain>
    </source>
</reference>
<protein>
    <submittedName>
        <fullName evidence="1">Uncharacterized protein</fullName>
    </submittedName>
</protein>
<name>A0A8J3BZE9_9ACTN</name>
<dbReference type="Proteomes" id="UP000656042">
    <property type="component" value="Unassembled WGS sequence"/>
</dbReference>
<accession>A0A8J3BZE9</accession>